<comment type="caution">
    <text evidence="1">The sequence shown here is derived from an EMBL/GenBank/DDBJ whole genome shotgun (WGS) entry which is preliminary data.</text>
</comment>
<evidence type="ECO:0000313" key="2">
    <source>
        <dbReference type="Proteomes" id="UP000606490"/>
    </source>
</evidence>
<organism evidence="1 2">
    <name type="scientific">Belnapia mucosa</name>
    <dbReference type="NCBI Taxonomy" id="2804532"/>
    <lineage>
        <taxon>Bacteria</taxon>
        <taxon>Pseudomonadati</taxon>
        <taxon>Pseudomonadota</taxon>
        <taxon>Alphaproteobacteria</taxon>
        <taxon>Acetobacterales</taxon>
        <taxon>Roseomonadaceae</taxon>
        <taxon>Belnapia</taxon>
    </lineage>
</organism>
<dbReference type="InterPro" id="IPR008727">
    <property type="entry name" value="PAAR_motif"/>
</dbReference>
<dbReference type="Gene3D" id="2.60.200.60">
    <property type="match status" value="1"/>
</dbReference>
<accession>A0ABS1VAF7</accession>
<dbReference type="Pfam" id="PF05488">
    <property type="entry name" value="PAAR_motif"/>
    <property type="match status" value="1"/>
</dbReference>
<dbReference type="RefSeq" id="WP_202828406.1">
    <property type="nucleotide sequence ID" value="NZ_JAEUXJ010000017.1"/>
</dbReference>
<name>A0ABS1VAF7_9PROT</name>
<gene>
    <name evidence="1" type="ORF">JMJ55_25335</name>
</gene>
<proteinExistence type="predicted"/>
<keyword evidence="2" id="KW-1185">Reference proteome</keyword>
<dbReference type="EMBL" id="JAEUXJ010000017">
    <property type="protein sequence ID" value="MBL6458664.1"/>
    <property type="molecule type" value="Genomic_DNA"/>
</dbReference>
<dbReference type="Proteomes" id="UP000606490">
    <property type="component" value="Unassembled WGS sequence"/>
</dbReference>
<reference evidence="1 2" key="1">
    <citation type="submission" date="2021-01" db="EMBL/GenBank/DDBJ databases">
        <title>Belnapia mucosa sp. nov. and Belnapia arida sp. nov., isolated from the Tabernas Desert (Almeria, Spain).</title>
        <authorList>
            <person name="Molina-Menor E."/>
            <person name="Vidal-Verdu A."/>
            <person name="Calonge A."/>
            <person name="Satari L."/>
            <person name="Pereto Magraner J."/>
            <person name="Porcar Miralles M."/>
        </authorList>
    </citation>
    <scope>NUCLEOTIDE SEQUENCE [LARGE SCALE GENOMIC DNA]</scope>
    <source>
        <strain evidence="1 2">T6</strain>
    </source>
</reference>
<protein>
    <submittedName>
        <fullName evidence="1">PAAR domain-containing protein</fullName>
    </submittedName>
</protein>
<dbReference type="CDD" id="cd14738">
    <property type="entry name" value="PAAR_2"/>
    <property type="match status" value="1"/>
</dbReference>
<sequence>MPQAARISDFEACPIGKPGGPIVTGEPTVLIEGMPTARVGDTAACADGPAKIGSGSPSVLIAGSKAARIGDTTCHGGRIVTGALTVLIGDGGVGGTGALDAARQAGAPFVKA</sequence>
<evidence type="ECO:0000313" key="1">
    <source>
        <dbReference type="EMBL" id="MBL6458664.1"/>
    </source>
</evidence>